<comment type="subcellular location">
    <subcellularLocation>
        <location evidence="2">Membrane</location>
        <topology evidence="2">Multi-pass membrane protein</topology>
    </subcellularLocation>
</comment>
<evidence type="ECO:0000313" key="10">
    <source>
        <dbReference type="Proteomes" id="UP001279642"/>
    </source>
</evidence>
<feature type="transmembrane region" description="Helical" evidence="7">
    <location>
        <begin position="259"/>
        <end position="281"/>
    </location>
</feature>
<keyword evidence="10" id="KW-1185">Reference proteome</keyword>
<evidence type="ECO:0000256" key="7">
    <source>
        <dbReference type="SAM" id="Phobius"/>
    </source>
</evidence>
<organism evidence="9 10">
    <name type="scientific">Dongia soli</name>
    <dbReference type="NCBI Taxonomy" id="600628"/>
    <lineage>
        <taxon>Bacteria</taxon>
        <taxon>Pseudomonadati</taxon>
        <taxon>Pseudomonadota</taxon>
        <taxon>Alphaproteobacteria</taxon>
        <taxon>Rhodospirillales</taxon>
        <taxon>Dongiaceae</taxon>
        <taxon>Dongia</taxon>
    </lineage>
</organism>
<dbReference type="GO" id="GO:0006508">
    <property type="term" value="P:proteolysis"/>
    <property type="evidence" value="ECO:0007669"/>
    <property type="project" value="UniProtKB-KW"/>
</dbReference>
<evidence type="ECO:0000259" key="8">
    <source>
        <dbReference type="Pfam" id="PF02163"/>
    </source>
</evidence>
<keyword evidence="9" id="KW-0378">Hydrolase</keyword>
<dbReference type="RefSeq" id="WP_320510497.1">
    <property type="nucleotide sequence ID" value="NZ_JAXCLW010000010.1"/>
</dbReference>
<evidence type="ECO:0000256" key="1">
    <source>
        <dbReference type="ARBA" id="ARBA00001947"/>
    </source>
</evidence>
<dbReference type="Pfam" id="PF02163">
    <property type="entry name" value="Peptidase_M50"/>
    <property type="match status" value="1"/>
</dbReference>
<dbReference type="EMBL" id="JAXCLW010000010">
    <property type="protein sequence ID" value="MDY0885421.1"/>
    <property type="molecule type" value="Genomic_DNA"/>
</dbReference>
<evidence type="ECO:0000256" key="3">
    <source>
        <dbReference type="ARBA" id="ARBA00007931"/>
    </source>
</evidence>
<keyword evidence="5 7" id="KW-1133">Transmembrane helix</keyword>
<comment type="caution">
    <text evidence="9">The sequence shown here is derived from an EMBL/GenBank/DDBJ whole genome shotgun (WGS) entry which is preliminary data.</text>
</comment>
<feature type="transmembrane region" description="Helical" evidence="7">
    <location>
        <begin position="15"/>
        <end position="40"/>
    </location>
</feature>
<sequence>MMRFDWSQRSERPRIGLAIASVVLVLLSIHEVGHWILAVVLKIRVRRIIIGRCMCRRKEWLRLCGIPIYIGFPPFGGRVDVFGEMRACSSIHPDKRGLAVHCKRSYQQLMVASGGILVNALIGAGLLTWALIAAKSDAARSDSGGQLKAYVSNIGSSLQLLAAYLLEEVLCLPIKLEHESVIQITYRLAVAWNKMSWRSMPWLAAYWTFVQLLSNLVPISLNDGWHIWRNLRQLLGEPQLTDDKWIKARSAAKSAKAKCAILVAAFFSHAVIGGIFLFVVLPDPH</sequence>
<comment type="cofactor">
    <cofactor evidence="1">
        <name>Zn(2+)</name>
        <dbReference type="ChEBI" id="CHEBI:29105"/>
    </cofactor>
</comment>
<evidence type="ECO:0000256" key="2">
    <source>
        <dbReference type="ARBA" id="ARBA00004141"/>
    </source>
</evidence>
<dbReference type="GO" id="GO:0008233">
    <property type="term" value="F:peptidase activity"/>
    <property type="evidence" value="ECO:0007669"/>
    <property type="project" value="UniProtKB-KW"/>
</dbReference>
<feature type="transmembrane region" description="Helical" evidence="7">
    <location>
        <begin position="109"/>
        <end position="132"/>
    </location>
</feature>
<dbReference type="Proteomes" id="UP001279642">
    <property type="component" value="Unassembled WGS sequence"/>
</dbReference>
<evidence type="ECO:0000313" key="9">
    <source>
        <dbReference type="EMBL" id="MDY0885421.1"/>
    </source>
</evidence>
<feature type="domain" description="Peptidase M50" evidence="8">
    <location>
        <begin position="20"/>
        <end position="233"/>
    </location>
</feature>
<protein>
    <submittedName>
        <fullName evidence="9">Site-2 protease family protein</fullName>
    </submittedName>
</protein>
<comment type="similarity">
    <text evidence="3">Belongs to the peptidase M50B family.</text>
</comment>
<reference evidence="9 10" key="1">
    <citation type="journal article" date="2016" name="Antonie Van Leeuwenhoek">
        <title>Dongia soli sp. nov., isolated from soil from Dokdo, Korea.</title>
        <authorList>
            <person name="Kim D.U."/>
            <person name="Lee H."/>
            <person name="Kim H."/>
            <person name="Kim S.G."/>
            <person name="Ka J.O."/>
        </authorList>
    </citation>
    <scope>NUCLEOTIDE SEQUENCE [LARGE SCALE GENOMIC DNA]</scope>
    <source>
        <strain evidence="9 10">D78</strain>
    </source>
</reference>
<evidence type="ECO:0000256" key="6">
    <source>
        <dbReference type="ARBA" id="ARBA00023136"/>
    </source>
</evidence>
<proteinExistence type="inferred from homology"/>
<evidence type="ECO:0000256" key="4">
    <source>
        <dbReference type="ARBA" id="ARBA00022692"/>
    </source>
</evidence>
<keyword evidence="9" id="KW-0645">Protease</keyword>
<accession>A0ABU5EGE0</accession>
<dbReference type="InterPro" id="IPR008915">
    <property type="entry name" value="Peptidase_M50"/>
</dbReference>
<evidence type="ECO:0000256" key="5">
    <source>
        <dbReference type="ARBA" id="ARBA00022989"/>
    </source>
</evidence>
<keyword evidence="4 7" id="KW-0812">Transmembrane</keyword>
<name>A0ABU5EGE0_9PROT</name>
<keyword evidence="6 7" id="KW-0472">Membrane</keyword>
<gene>
    <name evidence="9" type="ORF">SMD27_21450</name>
</gene>